<protein>
    <recommendedName>
        <fullName evidence="4">RING-CH-type domain-containing protein</fullName>
    </recommendedName>
</protein>
<name>A0A7S4NJB1_9STRA</name>
<dbReference type="GO" id="GO:0008270">
    <property type="term" value="F:zinc ion binding"/>
    <property type="evidence" value="ECO:0007669"/>
    <property type="project" value="UniProtKB-KW"/>
</dbReference>
<dbReference type="Pfam" id="PF12906">
    <property type="entry name" value="RINGv"/>
    <property type="match status" value="1"/>
</dbReference>
<accession>A0A7S4NJB1</accession>
<keyword evidence="2" id="KW-0863">Zinc-finger</keyword>
<gene>
    <name evidence="5" type="ORF">OAUR00152_LOCUS42442</name>
</gene>
<dbReference type="InterPro" id="IPR011990">
    <property type="entry name" value="TPR-like_helical_dom_sf"/>
</dbReference>
<keyword evidence="3" id="KW-0862">Zinc</keyword>
<dbReference type="EMBL" id="HBKQ01062274">
    <property type="protein sequence ID" value="CAE2289752.1"/>
    <property type="molecule type" value="Transcribed_RNA"/>
</dbReference>
<reference evidence="5" key="1">
    <citation type="submission" date="2021-01" db="EMBL/GenBank/DDBJ databases">
        <authorList>
            <person name="Corre E."/>
            <person name="Pelletier E."/>
            <person name="Niang G."/>
            <person name="Scheremetjew M."/>
            <person name="Finn R."/>
            <person name="Kale V."/>
            <person name="Holt S."/>
            <person name="Cochrane G."/>
            <person name="Meng A."/>
            <person name="Brown T."/>
            <person name="Cohen L."/>
        </authorList>
    </citation>
    <scope>NUCLEOTIDE SEQUENCE</scope>
    <source>
        <strain evidence="5">Isolate 1302-5</strain>
    </source>
</reference>
<evidence type="ECO:0000256" key="1">
    <source>
        <dbReference type="ARBA" id="ARBA00022723"/>
    </source>
</evidence>
<evidence type="ECO:0000259" key="4">
    <source>
        <dbReference type="SMART" id="SM00744"/>
    </source>
</evidence>
<dbReference type="SUPFAM" id="SSF57850">
    <property type="entry name" value="RING/U-box"/>
    <property type="match status" value="1"/>
</dbReference>
<keyword evidence="1" id="KW-0479">Metal-binding</keyword>
<organism evidence="5">
    <name type="scientific">Odontella aurita</name>
    <dbReference type="NCBI Taxonomy" id="265563"/>
    <lineage>
        <taxon>Eukaryota</taxon>
        <taxon>Sar</taxon>
        <taxon>Stramenopiles</taxon>
        <taxon>Ochrophyta</taxon>
        <taxon>Bacillariophyta</taxon>
        <taxon>Mediophyceae</taxon>
        <taxon>Biddulphiophycidae</taxon>
        <taxon>Eupodiscales</taxon>
        <taxon>Odontellaceae</taxon>
        <taxon>Odontella</taxon>
    </lineage>
</organism>
<dbReference type="SMART" id="SM00744">
    <property type="entry name" value="RINGv"/>
    <property type="match status" value="1"/>
</dbReference>
<dbReference type="AlphaFoldDB" id="A0A7S4NJB1"/>
<evidence type="ECO:0000256" key="3">
    <source>
        <dbReference type="ARBA" id="ARBA00022833"/>
    </source>
</evidence>
<evidence type="ECO:0000313" key="5">
    <source>
        <dbReference type="EMBL" id="CAE2289752.1"/>
    </source>
</evidence>
<dbReference type="Gene3D" id="3.30.40.10">
    <property type="entry name" value="Zinc/RING finger domain, C3HC4 (zinc finger)"/>
    <property type="match status" value="1"/>
</dbReference>
<evidence type="ECO:0000256" key="2">
    <source>
        <dbReference type="ARBA" id="ARBA00022771"/>
    </source>
</evidence>
<dbReference type="Gene3D" id="1.25.40.10">
    <property type="entry name" value="Tetratricopeptide repeat domain"/>
    <property type="match status" value="1"/>
</dbReference>
<dbReference type="InterPro" id="IPR011016">
    <property type="entry name" value="Znf_RING-CH"/>
</dbReference>
<feature type="domain" description="RING-CH-type" evidence="4">
    <location>
        <begin position="18"/>
        <end position="86"/>
    </location>
</feature>
<dbReference type="InterPro" id="IPR013083">
    <property type="entry name" value="Znf_RING/FYVE/PHD"/>
</dbReference>
<sequence length="370" mass="41040">MAFVSYDSKPTPAPAGVSCFICLDEGADDSGGQLMRSCACRGESGFAHLACLGGYAWRKSEEFFYNSSGVDKSEARDPWSKCPTCHQAYTGHLKFDLAKYYIEKTRSLPENDCRKLFALLNLAETKAGEFGDFTGGREQFEEVLAVIHSSGSNTEDLSELAPLIEVECVEGLAMGYDILGDKNTSLFYYEKAHELGLLVYSPSHPLLNIIESHLKRVKSNNTSPSVAYFRARLKECREHFGEDDYTTIMAKVCLSESLVREEQVAEACDLCKNAYDTAKQSLGPAHETTKMAEKNSKRYRTILDSYKVQAAIIAGNAKPAKLMSADPSLDGKMVFILRPARNDPKKYICAMVDDSSQFKKVKILLSKLIL</sequence>
<proteinExistence type="predicted"/>